<dbReference type="AlphaFoldDB" id="A0AAV5VIM7"/>
<accession>A0AAV5VIM7</accession>
<evidence type="ECO:0000256" key="1">
    <source>
        <dbReference type="SAM" id="Phobius"/>
    </source>
</evidence>
<keyword evidence="1" id="KW-0472">Membrane</keyword>
<dbReference type="Proteomes" id="UP001432322">
    <property type="component" value="Unassembled WGS sequence"/>
</dbReference>
<gene>
    <name evidence="2" type="ORF">PFISCL1PPCAC_9380</name>
</gene>
<protein>
    <submittedName>
        <fullName evidence="2">Uncharacterized protein</fullName>
    </submittedName>
</protein>
<dbReference type="EMBL" id="BTSY01000003">
    <property type="protein sequence ID" value="GMT18083.1"/>
    <property type="molecule type" value="Genomic_DNA"/>
</dbReference>
<feature type="non-terminal residue" evidence="2">
    <location>
        <position position="1"/>
    </location>
</feature>
<feature type="non-terminal residue" evidence="2">
    <location>
        <position position="68"/>
    </location>
</feature>
<proteinExistence type="predicted"/>
<comment type="caution">
    <text evidence="2">The sequence shown here is derived from an EMBL/GenBank/DDBJ whole genome shotgun (WGS) entry which is preliminary data.</text>
</comment>
<keyword evidence="1" id="KW-0812">Transmembrane</keyword>
<evidence type="ECO:0000313" key="3">
    <source>
        <dbReference type="Proteomes" id="UP001432322"/>
    </source>
</evidence>
<reference evidence="2" key="1">
    <citation type="submission" date="2023-10" db="EMBL/GenBank/DDBJ databases">
        <title>Genome assembly of Pristionchus species.</title>
        <authorList>
            <person name="Yoshida K."/>
            <person name="Sommer R.J."/>
        </authorList>
    </citation>
    <scope>NUCLEOTIDE SEQUENCE</scope>
    <source>
        <strain evidence="2">RS5133</strain>
    </source>
</reference>
<evidence type="ECO:0000313" key="2">
    <source>
        <dbReference type="EMBL" id="GMT18083.1"/>
    </source>
</evidence>
<feature type="transmembrane region" description="Helical" evidence="1">
    <location>
        <begin position="6"/>
        <end position="24"/>
    </location>
</feature>
<keyword evidence="1" id="KW-1133">Transmembrane helix</keyword>
<organism evidence="2 3">
    <name type="scientific">Pristionchus fissidentatus</name>
    <dbReference type="NCBI Taxonomy" id="1538716"/>
    <lineage>
        <taxon>Eukaryota</taxon>
        <taxon>Metazoa</taxon>
        <taxon>Ecdysozoa</taxon>
        <taxon>Nematoda</taxon>
        <taxon>Chromadorea</taxon>
        <taxon>Rhabditida</taxon>
        <taxon>Rhabditina</taxon>
        <taxon>Diplogasteromorpha</taxon>
        <taxon>Diplogasteroidea</taxon>
        <taxon>Neodiplogasteridae</taxon>
        <taxon>Pristionchus</taxon>
    </lineage>
</organism>
<sequence length="68" mass="7709">DDFGMAGWMTCVYVMLGLGIVGVTQQADCSLRNDKTKKLKIDNYYETTAQPEDQEEVNMVLRNRHLGP</sequence>
<keyword evidence="3" id="KW-1185">Reference proteome</keyword>
<name>A0AAV5VIM7_9BILA</name>